<dbReference type="Proteomes" id="UP000569092">
    <property type="component" value="Unassembled WGS sequence"/>
</dbReference>
<proteinExistence type="predicted"/>
<dbReference type="Gene3D" id="3.40.50.150">
    <property type="entry name" value="Vaccinia Virus protein VP39"/>
    <property type="match status" value="1"/>
</dbReference>
<sequence length="258" mass="28442">MPPRKSKFPLVMPPPAPPQHPFDQIHGVETSGLIAAGNLTTGHPNDAHVTAYYGVAPSILRTLIHLWRDTNPPHPIHHYTFVDIGAGKGRAMLVASELPFHQIIGIELNPTLADTAQTNVEHWRTSHAADSTAQPLAPIRLLEQDALTFDFPRTPTLAFLFHPFEAPVLKLLLRRIEAQFAPRRGAPVPAFDLLYVNSECRALLDRHPAFTRLFLGPVAMSPEDHAADLAAIAQQKEYGSTGDEECAIYRLTGRSTKL</sequence>
<dbReference type="EMBL" id="JACHDZ010000001">
    <property type="protein sequence ID" value="MBB5342885.1"/>
    <property type="molecule type" value="Genomic_DNA"/>
</dbReference>
<evidence type="ECO:0000313" key="3">
    <source>
        <dbReference type="Proteomes" id="UP000569092"/>
    </source>
</evidence>
<dbReference type="AlphaFoldDB" id="A0A7W8J587"/>
<dbReference type="CDD" id="cd02440">
    <property type="entry name" value="AdoMet_MTases"/>
    <property type="match status" value="1"/>
</dbReference>
<comment type="caution">
    <text evidence="2">The sequence shown here is derived from an EMBL/GenBank/DDBJ whole genome shotgun (WGS) entry which is preliminary data.</text>
</comment>
<evidence type="ECO:0000313" key="2">
    <source>
        <dbReference type="EMBL" id="MBB5342885.1"/>
    </source>
</evidence>
<name>A0A7W8J587_9BACT</name>
<evidence type="ECO:0008006" key="4">
    <source>
        <dbReference type="Google" id="ProtNLM"/>
    </source>
</evidence>
<feature type="compositionally biased region" description="Pro residues" evidence="1">
    <location>
        <begin position="11"/>
        <end position="20"/>
    </location>
</feature>
<reference evidence="2 3" key="1">
    <citation type="submission" date="2020-08" db="EMBL/GenBank/DDBJ databases">
        <title>Genomic Encyclopedia of Type Strains, Phase IV (KMG-V): Genome sequencing to study the core and pangenomes of soil and plant-associated prokaryotes.</title>
        <authorList>
            <person name="Whitman W."/>
        </authorList>
    </citation>
    <scope>NUCLEOTIDE SEQUENCE [LARGE SCALE GENOMIC DNA]</scope>
    <source>
        <strain evidence="2 3">M8US30</strain>
    </source>
</reference>
<protein>
    <recommendedName>
        <fullName evidence="4">Class I SAM-dependent methyltransferase</fullName>
    </recommendedName>
</protein>
<feature type="region of interest" description="Disordered" evidence="1">
    <location>
        <begin position="1"/>
        <end position="21"/>
    </location>
</feature>
<gene>
    <name evidence="2" type="ORF">HDF10_000835</name>
</gene>
<evidence type="ECO:0000256" key="1">
    <source>
        <dbReference type="SAM" id="MobiDB-lite"/>
    </source>
</evidence>
<accession>A0A7W8J587</accession>
<dbReference type="InterPro" id="IPR029063">
    <property type="entry name" value="SAM-dependent_MTases_sf"/>
</dbReference>
<organism evidence="2 3">
    <name type="scientific">Tunturiibacter lichenicola</name>
    <dbReference type="NCBI Taxonomy" id="2051959"/>
    <lineage>
        <taxon>Bacteria</taxon>
        <taxon>Pseudomonadati</taxon>
        <taxon>Acidobacteriota</taxon>
        <taxon>Terriglobia</taxon>
        <taxon>Terriglobales</taxon>
        <taxon>Acidobacteriaceae</taxon>
        <taxon>Tunturiibacter</taxon>
    </lineage>
</organism>
<dbReference type="SUPFAM" id="SSF53335">
    <property type="entry name" value="S-adenosyl-L-methionine-dependent methyltransferases"/>
    <property type="match status" value="1"/>
</dbReference>